<dbReference type="Pfam" id="PF10263">
    <property type="entry name" value="SprT-like"/>
    <property type="match status" value="1"/>
</dbReference>
<feature type="compositionally biased region" description="Basic and acidic residues" evidence="1">
    <location>
        <begin position="251"/>
        <end position="285"/>
    </location>
</feature>
<dbReference type="PANTHER" id="PTHR23099">
    <property type="entry name" value="TRANSCRIPTIONAL REGULATOR"/>
    <property type="match status" value="1"/>
</dbReference>
<proteinExistence type="predicted"/>
<dbReference type="InterPro" id="IPR036910">
    <property type="entry name" value="HMG_box_dom_sf"/>
</dbReference>
<comment type="caution">
    <text evidence="3">The sequence shown here is derived from an EMBL/GenBank/DDBJ whole genome shotgun (WGS) entry which is preliminary data.</text>
</comment>
<sequence>MQPPRTLKSRRHVDLEASTPGSMAKPTPLRRRKLGNSQAIDQSLFQKLGDIEPLRKEKKERLVSNPRILRLKASNLALSSHETTAVSFEATNLDLDLSLSDSDDTIIRRKRSPRKVSGNNSKLRERKRPVTVFDESSEEEGSASIAEEEESTETSSVTKDEKAADDGEESDFVTALSLDTDCSESSSASEFELQSEPAARIQSPSKSKRASPEKKILETLRRKGAASRSSPADSPSESGSAPHTPPRKTNGRADKKPSADDLDDAFKKLKIFAEENDDEDKKPKLDPVTPRKVLLPSPTKGHQIPTSPWKPEHSEFWDPEVQNKWIDDHSPQKQPSPRKLAMDGGDVNTKAALKLKYGTSPEKRDAKKAFNVIKESVAERFLAELDEKVTDGQLSKLTAATGGITIKWSTTLQSTAGRAHWKCKETTTMTEQPDGSMASGGKQKIHTAHIELATKVLLNEPDLLNTVAHEFCHLATFMLDGKPKAAHGAEFKRWGARCSRAFGDRSIVVTTKHNYEIEYKYIWRCVECLTEQVKPVPRGSAAAKGGEAAKGAGEKKEKKVSAYQEFTGQQMKALKAENKGMPFGEMMAIVSSRWKAHQAAAKASSGGAAATAAPSPTEEEAMIVAQITETMQEMSVADMST</sequence>
<dbReference type="Proteomes" id="UP001480595">
    <property type="component" value="Unassembled WGS sequence"/>
</dbReference>
<name>A0ABR1VXZ8_9PEZI</name>
<evidence type="ECO:0000259" key="2">
    <source>
        <dbReference type="SMART" id="SM00731"/>
    </source>
</evidence>
<evidence type="ECO:0000313" key="4">
    <source>
        <dbReference type="Proteomes" id="UP001480595"/>
    </source>
</evidence>
<dbReference type="SUPFAM" id="SSF47095">
    <property type="entry name" value="HMG-box"/>
    <property type="match status" value="1"/>
</dbReference>
<protein>
    <recommendedName>
        <fullName evidence="2">SprT-like domain-containing protein</fullName>
    </recommendedName>
</protein>
<feature type="compositionally biased region" description="Low complexity" evidence="1">
    <location>
        <begin position="226"/>
        <end position="242"/>
    </location>
</feature>
<dbReference type="Gene3D" id="1.10.30.10">
    <property type="entry name" value="High mobility group box domain"/>
    <property type="match status" value="1"/>
</dbReference>
<evidence type="ECO:0000256" key="1">
    <source>
        <dbReference type="SAM" id="MobiDB-lite"/>
    </source>
</evidence>
<dbReference type="InterPro" id="IPR006640">
    <property type="entry name" value="SprT-like_domain"/>
</dbReference>
<keyword evidence="4" id="KW-1185">Reference proteome</keyword>
<feature type="compositionally biased region" description="Basic and acidic residues" evidence="1">
    <location>
        <begin position="210"/>
        <end position="221"/>
    </location>
</feature>
<accession>A0ABR1VXZ8</accession>
<feature type="region of interest" description="Disordered" evidence="1">
    <location>
        <begin position="1"/>
        <end position="37"/>
    </location>
</feature>
<organism evidence="3 4">
    <name type="scientific">Apiospora phragmitis</name>
    <dbReference type="NCBI Taxonomy" id="2905665"/>
    <lineage>
        <taxon>Eukaryota</taxon>
        <taxon>Fungi</taxon>
        <taxon>Dikarya</taxon>
        <taxon>Ascomycota</taxon>
        <taxon>Pezizomycotina</taxon>
        <taxon>Sordariomycetes</taxon>
        <taxon>Xylariomycetidae</taxon>
        <taxon>Amphisphaeriales</taxon>
        <taxon>Apiosporaceae</taxon>
        <taxon>Apiospora</taxon>
    </lineage>
</organism>
<gene>
    <name evidence="3" type="ORF">PG994_003398</name>
</gene>
<feature type="domain" description="SprT-like" evidence="2">
    <location>
        <begin position="383"/>
        <end position="558"/>
    </location>
</feature>
<dbReference type="CDD" id="cd00084">
    <property type="entry name" value="HMG-box_SF"/>
    <property type="match status" value="1"/>
</dbReference>
<dbReference type="GeneID" id="92087870"/>
<dbReference type="PANTHER" id="PTHR23099:SF0">
    <property type="entry name" value="GERM CELL NUCLEAR ACIDIC PROTEIN"/>
    <property type="match status" value="1"/>
</dbReference>
<feature type="compositionally biased region" description="Acidic residues" evidence="1">
    <location>
        <begin position="135"/>
        <end position="152"/>
    </location>
</feature>
<feature type="region of interest" description="Disordered" evidence="1">
    <location>
        <begin position="110"/>
        <end position="314"/>
    </location>
</feature>
<dbReference type="RefSeq" id="XP_066719085.1">
    <property type="nucleotide sequence ID" value="XM_066854807.1"/>
</dbReference>
<dbReference type="EMBL" id="JAQQWL010000004">
    <property type="protein sequence ID" value="KAK8076126.1"/>
    <property type="molecule type" value="Genomic_DNA"/>
</dbReference>
<evidence type="ECO:0000313" key="3">
    <source>
        <dbReference type="EMBL" id="KAK8076126.1"/>
    </source>
</evidence>
<reference evidence="3 4" key="1">
    <citation type="submission" date="2023-01" db="EMBL/GenBank/DDBJ databases">
        <title>Analysis of 21 Apiospora genomes using comparative genomics revels a genus with tremendous synthesis potential of carbohydrate active enzymes and secondary metabolites.</title>
        <authorList>
            <person name="Sorensen T."/>
        </authorList>
    </citation>
    <scope>NUCLEOTIDE SEQUENCE [LARGE SCALE GENOMIC DNA]</scope>
    <source>
        <strain evidence="3 4">CBS 135458</strain>
    </source>
</reference>
<dbReference type="SMART" id="SM00731">
    <property type="entry name" value="SprT"/>
    <property type="match status" value="1"/>
</dbReference>